<evidence type="ECO:0000313" key="6">
    <source>
        <dbReference type="Proteomes" id="UP000693970"/>
    </source>
</evidence>
<feature type="compositionally biased region" description="Basic and acidic residues" evidence="2">
    <location>
        <begin position="405"/>
        <end position="424"/>
    </location>
</feature>
<feature type="region of interest" description="Disordered" evidence="2">
    <location>
        <begin position="1"/>
        <end position="430"/>
    </location>
</feature>
<feature type="compositionally biased region" description="Polar residues" evidence="2">
    <location>
        <begin position="254"/>
        <end position="269"/>
    </location>
</feature>
<accession>A0A9K3LKC5</accession>
<organism evidence="5 6">
    <name type="scientific">Nitzschia inconspicua</name>
    <dbReference type="NCBI Taxonomy" id="303405"/>
    <lineage>
        <taxon>Eukaryota</taxon>
        <taxon>Sar</taxon>
        <taxon>Stramenopiles</taxon>
        <taxon>Ochrophyta</taxon>
        <taxon>Bacillariophyta</taxon>
        <taxon>Bacillariophyceae</taxon>
        <taxon>Bacillariophycidae</taxon>
        <taxon>Bacillariales</taxon>
        <taxon>Bacillariaceae</taxon>
        <taxon>Nitzschia</taxon>
    </lineage>
</organism>
<reference evidence="5" key="1">
    <citation type="journal article" date="2021" name="Sci. Rep.">
        <title>Diploid genomic architecture of Nitzschia inconspicua, an elite biomass production diatom.</title>
        <authorList>
            <person name="Oliver A."/>
            <person name="Podell S."/>
            <person name="Pinowska A."/>
            <person name="Traller J.C."/>
            <person name="Smith S.R."/>
            <person name="McClure R."/>
            <person name="Beliaev A."/>
            <person name="Bohutskyi P."/>
            <person name="Hill E.A."/>
            <person name="Rabines A."/>
            <person name="Zheng H."/>
            <person name="Allen L.Z."/>
            <person name="Kuo A."/>
            <person name="Grigoriev I.V."/>
            <person name="Allen A.E."/>
            <person name="Hazlebeck D."/>
            <person name="Allen E.E."/>
        </authorList>
    </citation>
    <scope>NUCLEOTIDE SEQUENCE</scope>
    <source>
        <strain evidence="5">Hildebrandi</strain>
    </source>
</reference>
<dbReference type="Proteomes" id="UP000693970">
    <property type="component" value="Unassembled WGS sequence"/>
</dbReference>
<feature type="compositionally biased region" description="Basic and acidic residues" evidence="2">
    <location>
        <begin position="352"/>
        <end position="370"/>
    </location>
</feature>
<feature type="compositionally biased region" description="Basic and acidic residues" evidence="2">
    <location>
        <begin position="271"/>
        <end position="299"/>
    </location>
</feature>
<dbReference type="InterPro" id="IPR001650">
    <property type="entry name" value="Helicase_C-like"/>
</dbReference>
<proteinExistence type="predicted"/>
<evidence type="ECO:0000256" key="1">
    <source>
        <dbReference type="ARBA" id="ARBA00022801"/>
    </source>
</evidence>
<dbReference type="Pfam" id="PF00176">
    <property type="entry name" value="SNF2-rel_dom"/>
    <property type="match status" value="1"/>
</dbReference>
<keyword evidence="6" id="KW-1185">Reference proteome</keyword>
<dbReference type="OrthoDB" id="448448at2759"/>
<feature type="domain" description="Helicase C-terminal" evidence="4">
    <location>
        <begin position="984"/>
        <end position="1133"/>
    </location>
</feature>
<feature type="compositionally biased region" description="Basic and acidic residues" evidence="2">
    <location>
        <begin position="15"/>
        <end position="40"/>
    </location>
</feature>
<dbReference type="Pfam" id="PF00271">
    <property type="entry name" value="Helicase_C"/>
    <property type="match status" value="1"/>
</dbReference>
<gene>
    <name evidence="5" type="ORF">IV203_026660</name>
</gene>
<dbReference type="SMART" id="SM00490">
    <property type="entry name" value="HELICc"/>
    <property type="match status" value="1"/>
</dbReference>
<evidence type="ECO:0000256" key="2">
    <source>
        <dbReference type="SAM" id="MobiDB-lite"/>
    </source>
</evidence>
<dbReference type="PANTHER" id="PTHR45629">
    <property type="entry name" value="SNF2/RAD54 FAMILY MEMBER"/>
    <property type="match status" value="1"/>
</dbReference>
<feature type="compositionally biased region" description="Acidic residues" evidence="2">
    <location>
        <begin position="1238"/>
        <end position="1250"/>
    </location>
</feature>
<feature type="compositionally biased region" description="Basic residues" evidence="2">
    <location>
        <begin position="304"/>
        <end position="316"/>
    </location>
</feature>
<dbReference type="EMBL" id="JAGRRH010000010">
    <property type="protein sequence ID" value="KAG7363300.1"/>
    <property type="molecule type" value="Genomic_DNA"/>
</dbReference>
<dbReference type="PANTHER" id="PTHR45629:SF7">
    <property type="entry name" value="DNA EXCISION REPAIR PROTEIN ERCC-6-RELATED"/>
    <property type="match status" value="1"/>
</dbReference>
<feature type="region of interest" description="Disordered" evidence="2">
    <location>
        <begin position="1223"/>
        <end position="1258"/>
    </location>
</feature>
<sequence>MSDFQRKRRRRLERQKHLQDRMEQLAKEETDSRSNNHEVNDGVQNSGGPLVADATEDKARKQNTKSTSLFHSNDKKISTSFYRVDRPSGTQETKKESPTKSSWMKHHTNLHPTDDAPKETPKLQLKNKYETDKSPNNDLSTKNGRDFSDDDDDDDDDDLFGGKSLLAKFRLHKRQQQLQRQGTEHGKTTNTTAAATLQSSPESAVTKDNGLRTTKKGVALDFTDDDQEYQHLSPRDSNQRRRRSRHELLEDTPTPISQENSLNSDQLQNQDEERYPSQDSHTSEVKERQRSLSSDDRHLSSPVSKRRSAEKRKHPSGYHERSTDDASSEGEASDDSQPLRRKLIPRNPIALQREENAVHDRMKSAERRPSSGESDGFMSDCDPPVSLEDKPKPKSNSTKPRKKRGTSDSKGHAEKEKKRARYESDQDDDDDAFHQLFVDNDSIDDGDVDVLKPLLSNPKFGPYDLEPLVLGQSNGKEVSVPASLNRYLAPFQREGVAFMYNCLARKSGVILGDEMGLGKTVQVIALLCALFEKTGTEADLQTMRERRRKVSAHVTAFRKRKDDAFAQGKVPEEDFEKSATVQGLSRWHPALVIVPPSVMEAWKQSFDLFSHFSVALYSPKTKERAIDAVRYGSADILLCPKSLFQSDGHFPIINDVGWKLVVIDEFHNYKNEKSKISHNLRDLKTCHMPLVLGMTGTLMQNNHKELWNLVDLVQSKYFGTKEEFIYYVADPIALGRQKGASQSTVEKSEKASKALRTKLAKIMIERKKNDVIGEMLPQKNERVIFCSLSKLQKEVYRHVIELPDFVLVKKASSPCDCGVNQNFFRAFSRLETKAEKLDYYRNNKNRITPQCKCCKRLPLNPRRFEDGEPKIDPDAAIWRTLEKHCLNECAASNGCEHCPRCCAFPCMTKLMKLSSHVGLLQANKSSDATNKGSPAYVKYLKEREFAKVALAGVVSRLPGGDYDRNGTIMDDHSSLSGKLEVMNTLLQKYLVEGSRVLLFAHSTQTLDLIQNFIRSVGTMTYLRMDGQTDQRKRQALADQFNNDPEIFLFLLSTKATGQGLTLTGANRVILFEQSWNPSWEEQAQDRAHRIGQSRDVDVVRLVAQGTIEEMIYLRQIYKTHLKQDTLTEVADANAAAPRVFRGIQGDAHRKGELFGFENLFRFKDGSFLEDIWAEAGERGANDASGLRIHQRENLASVLLGIGDENDFDRAFEEKDTVSLIQEMSESAKEPTGNKQSEVDIDTMDGEDTEKEGEPLEKKIRSVNHEDLFRKDRGGAAIQEGEEGFDEEMGGATQDAYAVYEERMIDYDDANVKELPASVVSVKSHRSDIKSEVECGNGAHPDIVKSISTSNPDGIYPHIAKSTSISNPDGVYPQIAESISTFNSDGIYPHITKSISISNPNGVYPQISDSISTSNPDRIHPHIGKSISTSNPDRVYPQIVNSMTTSNPGGGTKAGTVPILPEDSVITSTSFTECVHTAFCREGTDQKVTAATGESGSSTTHQALNVNEAMSLAEPKMCNLLRKSKDSPEKSRKGEVPSKTKIQLAGVVDVDNAKTEFSISDLQLPTYNNKKRKKKKKVPKGI</sequence>
<evidence type="ECO:0000259" key="4">
    <source>
        <dbReference type="PROSITE" id="PS51194"/>
    </source>
</evidence>
<keyword evidence="1" id="KW-0378">Hydrolase</keyword>
<dbReference type="GO" id="GO:0016787">
    <property type="term" value="F:hydrolase activity"/>
    <property type="evidence" value="ECO:0007669"/>
    <property type="project" value="UniProtKB-KW"/>
</dbReference>
<evidence type="ECO:0000313" key="5">
    <source>
        <dbReference type="EMBL" id="KAG7363300.1"/>
    </source>
</evidence>
<feature type="compositionally biased region" description="Acidic residues" evidence="2">
    <location>
        <begin position="148"/>
        <end position="159"/>
    </location>
</feature>
<protein>
    <submittedName>
        <fullName evidence="5">SNF2/helicase domain containing protein</fullName>
    </submittedName>
</protein>
<dbReference type="InterPro" id="IPR014001">
    <property type="entry name" value="Helicase_ATP-bd"/>
</dbReference>
<dbReference type="InterPro" id="IPR050496">
    <property type="entry name" value="SNF2_RAD54_helicase_repair"/>
</dbReference>
<feature type="compositionally biased region" description="Basic and acidic residues" evidence="2">
    <location>
        <begin position="112"/>
        <end position="135"/>
    </location>
</feature>
<dbReference type="SMART" id="SM00487">
    <property type="entry name" value="DEXDc"/>
    <property type="match status" value="1"/>
</dbReference>
<evidence type="ECO:0000259" key="3">
    <source>
        <dbReference type="PROSITE" id="PS51192"/>
    </source>
</evidence>
<dbReference type="InterPro" id="IPR049730">
    <property type="entry name" value="SNF2/RAD54-like_C"/>
</dbReference>
<dbReference type="CDD" id="cd18793">
    <property type="entry name" value="SF2_C_SNF"/>
    <property type="match status" value="1"/>
</dbReference>
<feature type="compositionally biased region" description="Basic residues" evidence="2">
    <location>
        <begin position="1"/>
        <end position="14"/>
    </location>
</feature>
<reference evidence="5" key="2">
    <citation type="submission" date="2021-04" db="EMBL/GenBank/DDBJ databases">
        <authorList>
            <person name="Podell S."/>
        </authorList>
    </citation>
    <scope>NUCLEOTIDE SEQUENCE</scope>
    <source>
        <strain evidence="5">Hildebrandi</strain>
    </source>
</reference>
<feature type="domain" description="Helicase ATP-binding" evidence="3">
    <location>
        <begin position="500"/>
        <end position="716"/>
    </location>
</feature>
<dbReference type="GO" id="GO:0005524">
    <property type="term" value="F:ATP binding"/>
    <property type="evidence" value="ECO:0007669"/>
    <property type="project" value="InterPro"/>
</dbReference>
<dbReference type="PROSITE" id="PS51192">
    <property type="entry name" value="HELICASE_ATP_BIND_1"/>
    <property type="match status" value="1"/>
</dbReference>
<name>A0A9K3LKC5_9STRA</name>
<dbReference type="PROSITE" id="PS51194">
    <property type="entry name" value="HELICASE_CTER"/>
    <property type="match status" value="1"/>
</dbReference>
<comment type="caution">
    <text evidence="5">The sequence shown here is derived from an EMBL/GenBank/DDBJ whole genome shotgun (WGS) entry which is preliminary data.</text>
</comment>
<dbReference type="InterPro" id="IPR000330">
    <property type="entry name" value="SNF2_N"/>
</dbReference>
<feature type="compositionally biased region" description="Polar residues" evidence="2">
    <location>
        <begin position="188"/>
        <end position="203"/>
    </location>
</feature>